<evidence type="ECO:0000313" key="3">
    <source>
        <dbReference type="Proteomes" id="UP000471293"/>
    </source>
</evidence>
<name>A0A6N9UF85_STRHA</name>
<dbReference type="RefSeq" id="WP_164350719.1">
    <property type="nucleotide sequence ID" value="NZ_JAAGLQ010000746.1"/>
</dbReference>
<dbReference type="EMBL" id="JAAGLQ010000746">
    <property type="protein sequence ID" value="NEA20746.1"/>
    <property type="molecule type" value="Genomic_DNA"/>
</dbReference>
<reference evidence="2 3" key="1">
    <citation type="submission" date="2020-01" db="EMBL/GenBank/DDBJ databases">
        <title>Insect and environment-associated Actinomycetes.</title>
        <authorList>
            <person name="Currrie C."/>
            <person name="Chevrette M."/>
            <person name="Carlson C."/>
            <person name="Stubbendieck R."/>
            <person name="Wendt-Pienkowski E."/>
        </authorList>
    </citation>
    <scope>NUCLEOTIDE SEQUENCE [LARGE SCALE GENOMIC DNA]</scope>
    <source>
        <strain evidence="2 3">SID11342</strain>
    </source>
</reference>
<dbReference type="Proteomes" id="UP000471293">
    <property type="component" value="Unassembled WGS sequence"/>
</dbReference>
<protein>
    <submittedName>
        <fullName evidence="2">Uncharacterized protein</fullName>
    </submittedName>
</protein>
<feature type="region of interest" description="Disordered" evidence="1">
    <location>
        <begin position="1"/>
        <end position="30"/>
    </location>
</feature>
<accession>A0A6N9UF85</accession>
<sequence>MLSGEATAYRATPASSALPGVAEAGHGPRAGRPADAFDAWWITPSSYRVKTDPENASQLLGVDLDVPVVRKRPIRPAVVPDLESMLALARQALGLEDSTSN</sequence>
<evidence type="ECO:0000313" key="2">
    <source>
        <dbReference type="EMBL" id="NEA20746.1"/>
    </source>
</evidence>
<evidence type="ECO:0000256" key="1">
    <source>
        <dbReference type="SAM" id="MobiDB-lite"/>
    </source>
</evidence>
<gene>
    <name evidence="2" type="ORF">G3I29_35995</name>
</gene>
<organism evidence="2 3">
    <name type="scientific">Streptomyces halstedii</name>
    <dbReference type="NCBI Taxonomy" id="1944"/>
    <lineage>
        <taxon>Bacteria</taxon>
        <taxon>Bacillati</taxon>
        <taxon>Actinomycetota</taxon>
        <taxon>Actinomycetes</taxon>
        <taxon>Kitasatosporales</taxon>
        <taxon>Streptomycetaceae</taxon>
        <taxon>Streptomyces</taxon>
    </lineage>
</organism>
<dbReference type="AlphaFoldDB" id="A0A6N9UF85"/>
<proteinExistence type="predicted"/>
<comment type="caution">
    <text evidence="2">The sequence shown here is derived from an EMBL/GenBank/DDBJ whole genome shotgun (WGS) entry which is preliminary data.</text>
</comment>